<protein>
    <submittedName>
        <fullName evidence="5">Insulinase family protein</fullName>
    </submittedName>
</protein>
<dbReference type="AlphaFoldDB" id="A0AAJ6LZ69"/>
<dbReference type="GO" id="GO:0046872">
    <property type="term" value="F:metal ion binding"/>
    <property type="evidence" value="ECO:0007669"/>
    <property type="project" value="InterPro"/>
</dbReference>
<keyword evidence="2" id="KW-1133">Transmembrane helix</keyword>
<sequence length="478" mass="53095">MHERVKSAPGTQRRLLCLWLLAAALLCAGREALALDRFQVEGYLLPNGLQLLLKPGDERAHVSIRLVVGVGFDDFSCADQELPHLLEHLLFSGIDEHGEGGLEERMQALGGEWNAFTSSADTTFVIEAPARNQRKVLDLLLAAITQTRIDDNVLASTKRIIEHEDGTHHSHLQHLLDKPAQDSNASSQLAIELGLKCPQPAEVTDLTLEQVREVRQNWYAPNNMSLIVVGGLDKLLPAYLERTWGALDAVEPSDHQDLRSVTHEAEPQADLIRGWLGDDATLHLYFLEPVLDTAHPATLDLLQSYLEWELYRELRLAHGLSYGPWVARESYGDSGLLSLNAAVDQADIGQAGLVMGQMIARLRDSGVDAATFKRLKNLAIARQAWAAQGNIALADYYWGALADYTDGRFASPARQLGQVTVEDANTALRQLLSKPGYIRVEKPLLSYDQFYQLAWAVLIGLALLLVVLIVWRRRAKRH</sequence>
<dbReference type="RefSeq" id="WP_310792039.1">
    <property type="nucleotide sequence ID" value="NZ_CP134081.1"/>
</dbReference>
<proteinExistence type="inferred from homology"/>
<dbReference type="InterPro" id="IPR050361">
    <property type="entry name" value="MPP/UQCRC_Complex"/>
</dbReference>
<organism evidence="5 6">
    <name type="scientific">Pseudomonas coleopterorum</name>
    <dbReference type="NCBI Taxonomy" id="1605838"/>
    <lineage>
        <taxon>Bacteria</taxon>
        <taxon>Pseudomonadati</taxon>
        <taxon>Pseudomonadota</taxon>
        <taxon>Gammaproteobacteria</taxon>
        <taxon>Pseudomonadales</taxon>
        <taxon>Pseudomonadaceae</taxon>
        <taxon>Pseudomonas</taxon>
    </lineage>
</organism>
<dbReference type="PANTHER" id="PTHR11851">
    <property type="entry name" value="METALLOPROTEASE"/>
    <property type="match status" value="1"/>
</dbReference>
<keyword evidence="2" id="KW-0472">Membrane</keyword>
<feature type="transmembrane region" description="Helical" evidence="2">
    <location>
        <begin position="450"/>
        <end position="471"/>
    </location>
</feature>
<reference evidence="5" key="1">
    <citation type="submission" date="2023-09" db="EMBL/GenBank/DDBJ databases">
        <title>First report of Pseudomonas coleopterorum DJ13 causing leaf spot on Rhododendron pulchrum Sweet in China.</title>
        <authorList>
            <person name="Zhang Y."/>
        </authorList>
    </citation>
    <scope>NUCLEOTIDE SEQUENCE</scope>
    <source>
        <strain evidence="5">DJ13</strain>
    </source>
</reference>
<evidence type="ECO:0000256" key="1">
    <source>
        <dbReference type="ARBA" id="ARBA00007261"/>
    </source>
</evidence>
<dbReference type="Gene3D" id="3.30.830.10">
    <property type="entry name" value="Metalloenzyme, LuxS/M16 peptidase-like"/>
    <property type="match status" value="2"/>
</dbReference>
<dbReference type="Proteomes" id="UP001258207">
    <property type="component" value="Chromosome"/>
</dbReference>
<name>A0AAJ6LZ69_9PSED</name>
<accession>A0AAJ6LZ69</accession>
<dbReference type="InterPro" id="IPR011765">
    <property type="entry name" value="Pept_M16_N"/>
</dbReference>
<evidence type="ECO:0000313" key="6">
    <source>
        <dbReference type="Proteomes" id="UP001258207"/>
    </source>
</evidence>
<comment type="similarity">
    <text evidence="1">Belongs to the peptidase M16 family.</text>
</comment>
<keyword evidence="2" id="KW-0812">Transmembrane</keyword>
<dbReference type="InterPro" id="IPR007863">
    <property type="entry name" value="Peptidase_M16_C"/>
</dbReference>
<dbReference type="SUPFAM" id="SSF63411">
    <property type="entry name" value="LuxS/MPP-like metallohydrolase"/>
    <property type="match status" value="2"/>
</dbReference>
<dbReference type="Pfam" id="PF05193">
    <property type="entry name" value="Peptidase_M16_C"/>
    <property type="match status" value="1"/>
</dbReference>
<evidence type="ECO:0000256" key="2">
    <source>
        <dbReference type="SAM" id="Phobius"/>
    </source>
</evidence>
<evidence type="ECO:0000259" key="3">
    <source>
        <dbReference type="Pfam" id="PF00675"/>
    </source>
</evidence>
<dbReference type="EMBL" id="CP134081">
    <property type="protein sequence ID" value="WNC09863.1"/>
    <property type="molecule type" value="Genomic_DNA"/>
</dbReference>
<dbReference type="InterPro" id="IPR011249">
    <property type="entry name" value="Metalloenz_LuxS/M16"/>
</dbReference>
<feature type="domain" description="Peptidase M16 N-terminal" evidence="3">
    <location>
        <begin position="61"/>
        <end position="174"/>
    </location>
</feature>
<feature type="domain" description="Peptidase M16 C-terminal" evidence="4">
    <location>
        <begin position="205"/>
        <end position="377"/>
    </location>
</feature>
<dbReference type="PANTHER" id="PTHR11851:SF49">
    <property type="entry name" value="MITOCHONDRIAL-PROCESSING PEPTIDASE SUBUNIT ALPHA"/>
    <property type="match status" value="1"/>
</dbReference>
<evidence type="ECO:0000259" key="4">
    <source>
        <dbReference type="Pfam" id="PF05193"/>
    </source>
</evidence>
<evidence type="ECO:0000313" key="5">
    <source>
        <dbReference type="EMBL" id="WNC09863.1"/>
    </source>
</evidence>
<dbReference type="Pfam" id="PF00675">
    <property type="entry name" value="Peptidase_M16"/>
    <property type="match status" value="1"/>
</dbReference>
<gene>
    <name evidence="5" type="ORF">RI108_00100</name>
</gene>